<dbReference type="AlphaFoldDB" id="A0A6J4UQW6"/>
<feature type="non-terminal residue" evidence="1">
    <location>
        <position position="33"/>
    </location>
</feature>
<dbReference type="EMBL" id="CADCWO010000008">
    <property type="protein sequence ID" value="CAA9554021.1"/>
    <property type="molecule type" value="Genomic_DNA"/>
</dbReference>
<accession>A0A6J4UQW6</accession>
<reference evidence="1" key="1">
    <citation type="submission" date="2020-02" db="EMBL/GenBank/DDBJ databases">
        <authorList>
            <person name="Meier V. D."/>
        </authorList>
    </citation>
    <scope>NUCLEOTIDE SEQUENCE</scope>
    <source>
        <strain evidence="1">AVDCRST_MAG81</strain>
    </source>
</reference>
<proteinExistence type="predicted"/>
<evidence type="ECO:0000313" key="1">
    <source>
        <dbReference type="EMBL" id="CAA9554021.1"/>
    </source>
</evidence>
<sequence length="33" mass="3477">MDIGGCEDIGSGLQVPLDAPQGFAQSIRLFLVE</sequence>
<gene>
    <name evidence="1" type="ORF">AVDCRST_MAG81-69</name>
</gene>
<organism evidence="1">
    <name type="scientific">uncultured Synechococcales cyanobacterium</name>
    <dbReference type="NCBI Taxonomy" id="1936017"/>
    <lineage>
        <taxon>Bacteria</taxon>
        <taxon>Bacillati</taxon>
        <taxon>Cyanobacteriota</taxon>
        <taxon>Cyanophyceae</taxon>
        <taxon>Synechococcales</taxon>
        <taxon>environmental samples</taxon>
    </lineage>
</organism>
<name>A0A6J4UQW6_9CYAN</name>
<protein>
    <submittedName>
        <fullName evidence="1">Uncharacterized protein</fullName>
    </submittedName>
</protein>